<dbReference type="InterPro" id="IPR013244">
    <property type="entry name" value="Sec39_domain"/>
</dbReference>
<evidence type="ECO:0000313" key="6">
    <source>
        <dbReference type="EnsemblPlants" id="Kaladp0028s0031.1.v1.1"/>
    </source>
</evidence>
<dbReference type="OMA" id="WGKLISF"/>
<accession>A0A7N0ZST8</accession>
<keyword evidence="3" id="KW-0256">Endoplasmic reticulum</keyword>
<protein>
    <recommendedName>
        <fullName evidence="5">Sec39 domain-containing protein</fullName>
    </recommendedName>
</protein>
<reference evidence="6" key="1">
    <citation type="submission" date="2021-01" db="UniProtKB">
        <authorList>
            <consortium name="EnsemblPlants"/>
        </authorList>
    </citation>
    <scope>IDENTIFICATION</scope>
</reference>
<dbReference type="GO" id="GO:0000149">
    <property type="term" value="F:SNARE binding"/>
    <property type="evidence" value="ECO:0007669"/>
    <property type="project" value="TreeGrafter"/>
</dbReference>
<keyword evidence="4" id="KW-0653">Protein transport</keyword>
<dbReference type="SUPFAM" id="SSF50978">
    <property type="entry name" value="WD40 repeat-like"/>
    <property type="match status" value="1"/>
</dbReference>
<dbReference type="GO" id="GO:0070939">
    <property type="term" value="C:Dsl1/NZR complex"/>
    <property type="evidence" value="ECO:0007669"/>
    <property type="project" value="TreeGrafter"/>
</dbReference>
<dbReference type="InterPro" id="IPR036322">
    <property type="entry name" value="WD40_repeat_dom_sf"/>
</dbReference>
<evidence type="ECO:0000256" key="1">
    <source>
        <dbReference type="ARBA" id="ARBA00004240"/>
    </source>
</evidence>
<evidence type="ECO:0000256" key="3">
    <source>
        <dbReference type="ARBA" id="ARBA00022824"/>
    </source>
</evidence>
<evidence type="ECO:0000256" key="2">
    <source>
        <dbReference type="ARBA" id="ARBA00022448"/>
    </source>
</evidence>
<dbReference type="Gramene" id="Kaladp0028s0031.1.v1.1">
    <property type="protein sequence ID" value="Kaladp0028s0031.1.v1.1"/>
    <property type="gene ID" value="Kaladp0028s0031.v1.1"/>
</dbReference>
<evidence type="ECO:0000313" key="7">
    <source>
        <dbReference type="Proteomes" id="UP000594263"/>
    </source>
</evidence>
<dbReference type="GO" id="GO:0015031">
    <property type="term" value="P:protein transport"/>
    <property type="evidence" value="ECO:0007669"/>
    <property type="project" value="UniProtKB-KW"/>
</dbReference>
<feature type="domain" description="Sec39" evidence="5">
    <location>
        <begin position="897"/>
        <end position="1151"/>
    </location>
</feature>
<evidence type="ECO:0000259" key="5">
    <source>
        <dbReference type="Pfam" id="PF08314"/>
    </source>
</evidence>
<evidence type="ECO:0000256" key="4">
    <source>
        <dbReference type="ARBA" id="ARBA00022927"/>
    </source>
</evidence>
<name>A0A7N0ZST8_KALFE</name>
<proteinExistence type="predicted"/>
<sequence>MEAEAVREIVYETHFHASGPYAPNYPPQQVNRTDSFLSRAIKQVKERWRGRKHTGKQGKPVSLFLSERGENVAVVTGNYITLLRKDDDYHDPCGTFTSSSLNAVIYGAWSEAHDIFGFVDDSDNLYFIKTNGEEITKATKSDLKLTSPIVGLLSHASVNAPLSCMCCFGVVTSDGKLHCLEVSQDSSASVSLAHTPGNRPNSTKQFPENVFCHDFHPELSLLVVIGTTDFMNADKAGCCALSIWHKGNTSDLDLAVTCNIDGIYSSLKEQVGKQTYPKVLFSPSGKFVASLDVAGSLYLFKMDNDDSFFSISANNGTRDHVDQSIEGKKISSDVADFTWWSDHVVTIADRNGRISMIDILSSCEVMCNTRVCSLPVLERVRSLSGLVFILETTVGEEKSSPLCHRDDNDSHTTDLSVEDLSNQGPLAKMRWSLISFSERSITEMYNLLIGKQEYKAAVDLADRHGLDKDDVLKAQWLHSERKTNDVTMYLFKVKDQAFVLSECLHKVGATEDAERALLNRGIQITELYGFSEIQDQDNEQIWDFRIKRVQFLQFKDKLETYLGINMGRFSALEYKNFRSMLTHQAAITLAETGKIGALNLFFKRHPYSLASSMLEILSAIPETISVESYSQLLPGRSPPSIIALRDKDWVECERMASFLKKLPQNQETILQICTELLLRDLLGFVWPSVADLSEWYKNRARDIDRLSGQLENCLNLIDFGCCKGLHELQYFKEDISYLHQLIYCDSHDGKSVNLSIVEWEQLSDYQKFKLMLDGAIEENVVERLRGLAVPFMHSRCETWFCGDQPENESLCTNPETPESFLVQWLKEITAENKLDLCLMVLEEGCRDVKSKGFFRDENEAVDCALQCVYSCTALDSWNKMAAILSMLPQLQRGSLRTESLSKRLKVVEGHIEAGRLLAYYQVPKPISFFLDANSDGKNVKQLLRLILSKFSRRQPVRADDDWATMWRDMQTLQDKAFPFLDLEYMLIEFCRGLLKAGKFALARNYLKGTSTFALPFEKAENIVIQAAREYFFSASSLACSEIWKAKECLNLLPSSKSVKAEADVIDALTLRLPKLGVTILPVQFKQVKDPMEIIKLAITSQAGAYLHVDELIEIAKLLGLRSEDNISAIEDAIAREAAVAGDLQLAFDLCLILAKKGHGPVWDLCAAIARGPALDHMDINSRKQLLGFALSHCDEESIGELLHAWKDLDLQEQCDLLILSTKTSPGDSSHVSLPFQFSEQPELIERNANDVSNIRSVLSRVAESVPVEDGNSWESYLEENGKLVSFAGLQLPWLIDLSEKEHFGRKFDLGMFRGKHFVSARTQALVTIISWLARNNLAPKDSVVESLARSIFEPPVSPEDDIIGCSVLLNLIDAFTGVKVIEEQLKVRQDYQDISSIMMVGMTYSLLHSNGIECKDPAKRRELTMMLFKEKHTPFTSDEIDSIATVDSKFWREWKLKLEEQKRLADHSRVLEQVLPGVDVSRFLSGDIRYIEDAVFSFIESIKLEKKHTLKKLLFLARTYGLNHSKVLQSFVHHIFVSDAWTDEDITAEIADVMKDLIASAETIKTLSLLVYPSIDGCNKQRIAHVYSLLSDCCLQSKGAQDVLSAIFPDRDVSAVQLGHYYKLMEHECQRLAVIEKLNFKNIAGLCGLNLDYLRDEVYSHVSESNLEYLAMMVDNLGGLYSGKRPECIPAYQDIYKYHILKILVTLENQALTNLDFGDHEKFIAFVSQLEQAYDASKPHVIVLACSDALEIMKRYLAVIAPLEESLSKVSETSIWQECLVVLLNFWIRITDDMLEIASRDPLAQTLCFCSEGLTVSLKVFISLVLEDLVSPSEGWGTIVRYANCGLQNDFLFDIQIFCKAMILSGCGFGAVSEVYTRVMSTLQSLPVNDDGNADGVEDLPIVYSSILDTLLQDLNHGSGHQQDLFRIISSLCNLEGDLEILERARLTVWEKLARFSDNYQISGDVRVFILEVLQLISGSSVKGYTAKLQNQVPPWEGWNDENRLEETTTSEGIPAHPNKSDRFANNLVALRSSQMAASISPGIEISPDDLSTVDTAISCFMKLAEASSTRSHLDALIAIMEEWEGVFTSSKVESSAEASDPENNWGTNDWDEGWDFEEEEAPVESEKKDSATLAVHPLRVCWMEILKKLAALSCVRDIYKLVDKCSTKSHLIIDDNDAQSLISILAEMDCYAALKVALLLPYEELHVNCLDAVEGKLKQGAVSDALAHDQELLILILSSGVTSTIITKSQFGSTFSYLCYLVGNLSRRNELSFVSNRRKAETSKAAAAADSDDFLPLMNSILFPCFISELVKADQRVLAGFLVTKLMHTAEALSLINIADSSLRSYLERQLKALEDGKMAIGKDGGVFEILGNTISSLKDRSQNLIRTALSSINVRLETNPELF</sequence>
<dbReference type="GO" id="GO:0006890">
    <property type="term" value="P:retrograde vesicle-mediated transport, Golgi to endoplasmic reticulum"/>
    <property type="evidence" value="ECO:0007669"/>
    <property type="project" value="InterPro"/>
</dbReference>
<dbReference type="PANTHER" id="PTHR15922">
    <property type="entry name" value="NEUROBLASTOMA-AMPLIFIED SEQUENCE"/>
    <property type="match status" value="1"/>
</dbReference>
<dbReference type="Proteomes" id="UP000594263">
    <property type="component" value="Unplaced"/>
</dbReference>
<feature type="domain" description="Sec39" evidence="5">
    <location>
        <begin position="586"/>
        <end position="891"/>
    </location>
</feature>
<dbReference type="Pfam" id="PF08314">
    <property type="entry name" value="Sec39"/>
    <property type="match status" value="2"/>
</dbReference>
<organism evidence="6 7">
    <name type="scientific">Kalanchoe fedtschenkoi</name>
    <name type="common">Lavender scallops</name>
    <name type="synonym">South American air plant</name>
    <dbReference type="NCBI Taxonomy" id="63787"/>
    <lineage>
        <taxon>Eukaryota</taxon>
        <taxon>Viridiplantae</taxon>
        <taxon>Streptophyta</taxon>
        <taxon>Embryophyta</taxon>
        <taxon>Tracheophyta</taxon>
        <taxon>Spermatophyta</taxon>
        <taxon>Magnoliopsida</taxon>
        <taxon>eudicotyledons</taxon>
        <taxon>Gunneridae</taxon>
        <taxon>Pentapetalae</taxon>
        <taxon>Saxifragales</taxon>
        <taxon>Crassulaceae</taxon>
        <taxon>Kalanchoe</taxon>
    </lineage>
</organism>
<keyword evidence="7" id="KW-1185">Reference proteome</keyword>
<keyword evidence="2" id="KW-0813">Transport</keyword>
<dbReference type="EnsemblPlants" id="Kaladp0028s0031.1.v1.1">
    <property type="protein sequence ID" value="Kaladp0028s0031.1.v1.1"/>
    <property type="gene ID" value="Kaladp0028s0031.v1.1"/>
</dbReference>
<dbReference type="PANTHER" id="PTHR15922:SF2">
    <property type="entry name" value="NBAS SUBUNIT OF NRZ TETHERING COMPLEX"/>
    <property type="match status" value="1"/>
</dbReference>
<comment type="subcellular location">
    <subcellularLocation>
        <location evidence="1">Endoplasmic reticulum</location>
    </subcellularLocation>
</comment>